<keyword evidence="3" id="KW-1185">Reference proteome</keyword>
<dbReference type="PROSITE" id="PS50234">
    <property type="entry name" value="VWFA"/>
    <property type="match status" value="1"/>
</dbReference>
<evidence type="ECO:0000313" key="3">
    <source>
        <dbReference type="Proteomes" id="UP000001514"/>
    </source>
</evidence>
<dbReference type="SUPFAM" id="SSF53300">
    <property type="entry name" value="vWA-like"/>
    <property type="match status" value="1"/>
</dbReference>
<dbReference type="InterPro" id="IPR015894">
    <property type="entry name" value="Guanylate-bd_N"/>
</dbReference>
<dbReference type="Gene3D" id="3.40.50.300">
    <property type="entry name" value="P-loop containing nucleotide triphosphate hydrolases"/>
    <property type="match status" value="1"/>
</dbReference>
<reference evidence="2 3" key="1">
    <citation type="journal article" date="2011" name="Science">
        <title>The Selaginella genome identifies genetic changes associated with the evolution of vascular plants.</title>
        <authorList>
            <person name="Banks J.A."/>
            <person name="Nishiyama T."/>
            <person name="Hasebe M."/>
            <person name="Bowman J.L."/>
            <person name="Gribskov M."/>
            <person name="dePamphilis C."/>
            <person name="Albert V.A."/>
            <person name="Aono N."/>
            <person name="Aoyama T."/>
            <person name="Ambrose B.A."/>
            <person name="Ashton N.W."/>
            <person name="Axtell M.J."/>
            <person name="Barker E."/>
            <person name="Barker M.S."/>
            <person name="Bennetzen J.L."/>
            <person name="Bonawitz N.D."/>
            <person name="Chapple C."/>
            <person name="Cheng C."/>
            <person name="Correa L.G."/>
            <person name="Dacre M."/>
            <person name="DeBarry J."/>
            <person name="Dreyer I."/>
            <person name="Elias M."/>
            <person name="Engstrom E.M."/>
            <person name="Estelle M."/>
            <person name="Feng L."/>
            <person name="Finet C."/>
            <person name="Floyd S.K."/>
            <person name="Frommer W.B."/>
            <person name="Fujita T."/>
            <person name="Gramzow L."/>
            <person name="Gutensohn M."/>
            <person name="Harholt J."/>
            <person name="Hattori M."/>
            <person name="Heyl A."/>
            <person name="Hirai T."/>
            <person name="Hiwatashi Y."/>
            <person name="Ishikawa M."/>
            <person name="Iwata M."/>
            <person name="Karol K.G."/>
            <person name="Koehler B."/>
            <person name="Kolukisaoglu U."/>
            <person name="Kubo M."/>
            <person name="Kurata T."/>
            <person name="Lalonde S."/>
            <person name="Li K."/>
            <person name="Li Y."/>
            <person name="Litt A."/>
            <person name="Lyons E."/>
            <person name="Manning G."/>
            <person name="Maruyama T."/>
            <person name="Michael T.P."/>
            <person name="Mikami K."/>
            <person name="Miyazaki S."/>
            <person name="Morinaga S."/>
            <person name="Murata T."/>
            <person name="Mueller-Roeber B."/>
            <person name="Nelson D.R."/>
            <person name="Obara M."/>
            <person name="Oguri Y."/>
            <person name="Olmstead R.G."/>
            <person name="Onodera N."/>
            <person name="Petersen B.L."/>
            <person name="Pils B."/>
            <person name="Prigge M."/>
            <person name="Rensing S.A."/>
            <person name="Riano-Pachon D.M."/>
            <person name="Roberts A.W."/>
            <person name="Sato Y."/>
            <person name="Scheller H.V."/>
            <person name="Schulz B."/>
            <person name="Schulz C."/>
            <person name="Shakirov E.V."/>
            <person name="Shibagaki N."/>
            <person name="Shinohara N."/>
            <person name="Shippen D.E."/>
            <person name="Soerensen I."/>
            <person name="Sotooka R."/>
            <person name="Sugimoto N."/>
            <person name="Sugita M."/>
            <person name="Sumikawa N."/>
            <person name="Tanurdzic M."/>
            <person name="Theissen G."/>
            <person name="Ulvskov P."/>
            <person name="Wakazuki S."/>
            <person name="Weng J.K."/>
            <person name="Willats W.W."/>
            <person name="Wipf D."/>
            <person name="Wolf P.G."/>
            <person name="Yang L."/>
            <person name="Zimmer A.D."/>
            <person name="Zhu Q."/>
            <person name="Mitros T."/>
            <person name="Hellsten U."/>
            <person name="Loque D."/>
            <person name="Otillar R."/>
            <person name="Salamov A."/>
            <person name="Schmutz J."/>
            <person name="Shapiro H."/>
            <person name="Lindquist E."/>
            <person name="Lucas S."/>
            <person name="Rokhsar D."/>
            <person name="Grigoriev I.V."/>
        </authorList>
    </citation>
    <scope>NUCLEOTIDE SEQUENCE [LARGE SCALE GENOMIC DNA]</scope>
</reference>
<dbReference type="InterPro" id="IPR002035">
    <property type="entry name" value="VWF_A"/>
</dbReference>
<dbReference type="GO" id="GO:0005525">
    <property type="term" value="F:GTP binding"/>
    <property type="evidence" value="ECO:0007669"/>
    <property type="project" value="InterPro"/>
</dbReference>
<protein>
    <recommendedName>
        <fullName evidence="1">VWFA domain-containing protein</fullName>
    </recommendedName>
</protein>
<dbReference type="STRING" id="88036.D8SGW3"/>
<proteinExistence type="predicted"/>
<name>D8SGW3_SELML</name>
<dbReference type="EMBL" id="GL377619">
    <property type="protein sequence ID" value="EFJ16418.1"/>
    <property type="molecule type" value="Genomic_DNA"/>
</dbReference>
<dbReference type="Gramene" id="EFJ16418">
    <property type="protein sequence ID" value="EFJ16418"/>
    <property type="gene ID" value="SELMODRAFT_421953"/>
</dbReference>
<dbReference type="CDD" id="cd00198">
    <property type="entry name" value="vWFA"/>
    <property type="match status" value="1"/>
</dbReference>
<dbReference type="PANTHER" id="PTHR22796">
    <property type="entry name" value="URG4-RELATED"/>
    <property type="match status" value="1"/>
</dbReference>
<dbReference type="KEGG" id="smo:SELMODRAFT_421953"/>
<dbReference type="PANTHER" id="PTHR22796:SF1">
    <property type="entry name" value="VWFA DOMAIN-CONTAINING PROTEIN"/>
    <property type="match status" value="1"/>
</dbReference>
<dbReference type="Gene3D" id="3.40.50.410">
    <property type="entry name" value="von Willebrand factor, type A domain"/>
    <property type="match status" value="1"/>
</dbReference>
<dbReference type="InterPro" id="IPR027417">
    <property type="entry name" value="P-loop_NTPase"/>
</dbReference>
<dbReference type="eggNOG" id="ENOG502QUF5">
    <property type="taxonomic scope" value="Eukaryota"/>
</dbReference>
<feature type="domain" description="VWFA" evidence="1">
    <location>
        <begin position="1989"/>
        <end position="2186"/>
    </location>
</feature>
<evidence type="ECO:0000259" key="1">
    <source>
        <dbReference type="PROSITE" id="PS50234"/>
    </source>
</evidence>
<dbReference type="HOGENOM" id="CLU_231338_0_0_1"/>
<organism evidence="3">
    <name type="scientific">Selaginella moellendorffii</name>
    <name type="common">Spikemoss</name>
    <dbReference type="NCBI Taxonomy" id="88036"/>
    <lineage>
        <taxon>Eukaryota</taxon>
        <taxon>Viridiplantae</taxon>
        <taxon>Streptophyta</taxon>
        <taxon>Embryophyta</taxon>
        <taxon>Tracheophyta</taxon>
        <taxon>Lycopodiopsida</taxon>
        <taxon>Selaginellales</taxon>
        <taxon>Selaginellaceae</taxon>
        <taxon>Selaginella</taxon>
    </lineage>
</organism>
<sequence length="2190" mass="244666">MGGGAADDFEMVNANPELDYVDNEIPPVLGDPMEVVQVSPPANALFNLIGVKSDKQDLSFVEKVLINREDIFAFFNAVAPGSVKSSSSGRWILDLSRLDSSVLATVGLYGSKRILAKVLLQHGQLPEETVTQLQEDSLLPGLYGALFEEKKLVLFYWHPDKKFSAARRGDISCNFIRYLLDLCDAVYCCMEVEDGGANVSSVVRVAAKKNRIQRLQISVVNSSENDFGVLPGFELRLKGLPPVASGYCSMWSEGFHRCALLVPEKYTPETKLVSGEWTVSRSYMPGKMEEWKDLCLDLSKLRETGFLLFASAAKLNGFDTLSDSLRALDRSMDVESRKLSNTEDYLTVRKISVLQTLAEGLKAYLRLHFPWEERAYSKVHGEVSPCQLSGASILEFLEYCDKPGKSTRDLDTKAVETLESRLASVLNSHRGSIVFIGSRVTFDNLGGSYTILSADMRKSGPVRYGDMLSAVNEKDSTATFKLSSRRRTGPVFTNDRFTLDVIVGILNWRGSTIYDVGFTKVDSGIHSWIDSFAKEVVALEGKAVLADFVISHKAMLGIPEEADDEVLFHGVLADKNQFQYASNARLCEERWQEIRASAGPFVLEAEDKILPWCAEVYRTGRMKFFSSIFESSEEVLFGFLKSTATSELTEKRAQLKQAIKSKKSECVAEFRAKLWDPNDTRPKVLLDTCVSEAYSDRVQIRFRREVTQNERVSWKAVELLPTKKDLEVQMQNREHFITLKCSQTCDVVDLEASEFGLSKVVFLKSGQVLVFVRGLQNSQLSIYLCPSLGAHLNVPSPKMHVKTFSRGADLVAYDEVLRFIALYDVSGAMIKVYRFDESFRELMWNGVTILLSNYGGSRNITWMEFIPGREELLVADEDFCVRVFEAVQPGMMKPRVIQLPTSFLRPCLTPDGLCLVAVCGDPSEVGAALSAEVYRLDDSLERMKAVDLGVAVKNGSNFQLAVANFGTQMQMLISDGEDMNVVRSLRLKVTVSSQSCQLVRDSFTKAEVAPAESEESMCHELDYIYHVFDKYAVSPPLINSSRILRFSLVVDVLRGDPMVARRKLTSHAERIVQQLEKDKGKDFSGLRILFDLQFFSDSGMLVQPEDRNMSEFLRQLMSLVPVQIARAQNNNLRPLIDGLEMAADVSYGDAIQLAGIIQFSVYDALLESWTGPVKVISSMGKQSSGKSYLLNHLSGSVLDVAGGRCTDGVWMTCRASEDCMFIILDFEGLGSFERSEQEDMFLAILNAAISNITLFNKKDFHLDKETEAVFERFQNGVSLVKDDDKLFKGLFYMAIKDVDAADVDDLREEFYSKILYICNKSKDNFLTRMYGGLVEISAMPPFNRKEFHESISQIAATVEGLDAVHQTGKSFLRDLKLVIAQICSKDWSPIDTKRIGFKVSMLRKHLRTAIALGCLAGDEKRELVDFDSEDKFEDEPILVSGHTFDVLDTRLQLAGYEEMDVANTVLEKLIPEFEKVVPREESLCSDEEWHASLENFLGSLAERRKTRVANWIKANTRDFSSDGDVQKLLLEVTAAVADVKDKLALCSCKCGQCFLRCILEKAHPGHHSCKGSHRCKQYCSFCKEEASSMERCVDKAGHEGLHDCKLKSHTCGETCHLWEKSSNCNKACTLKIAHHGDHTCNSKQHMCKEDCSLPGCRNTCVHPLAVIDHTHTCHEKMCVSQCTMDGCNRKCAMEDHFHSLKARVHLCGNEHQCPSDCECKGNCVVLTEVLKKTRTFQGKRSTFEYDYVSEQNGKKKLCCIPIPPFELEHPGQHLHTVNPDAVHFCESKCQGCGYFCHLPIDHPGPHDTTHGNMTQQTFVAESEEVEIEGRKYEWGESGAAEMCMMHCKARGRGHIHLAVCQKDQKDDGVCGNVKFLEGARHATVRYGPDFDTPKDELTHATYWKNMKFKDPCSEDDQRQFALCGHCCQSTEHNGSGSSSGSSTFQAAGKSYCIEKLWHDPVPKAISYTGYVTEDGHNFACNHSQDVSSHVIFVVDRSGSMGSPDIKPKMVKFPENRLGCVFEAMVRFIRTRIAANLQDVMSVVLFDDHGQIAMEREHMSEPQVDKLLTFEDAGGTVYSSGIARVEEILVRSVSDPAVAGKSPAVVFLSDGDNYGGLDPVHCVNQLKKLEQSLIFHTIMFATDPTNSAKKLLTDMAAAGDGMFQVSIDEIQLSRSFEDLAKSLRPKVASLM</sequence>
<dbReference type="GO" id="GO:0003924">
    <property type="term" value="F:GTPase activity"/>
    <property type="evidence" value="ECO:0007669"/>
    <property type="project" value="InterPro"/>
</dbReference>
<dbReference type="InParanoid" id="D8SGW3"/>
<evidence type="ECO:0000313" key="2">
    <source>
        <dbReference type="EMBL" id="EFJ16418.1"/>
    </source>
</evidence>
<accession>D8SGW3</accession>
<dbReference type="OMA" id="PEDTTWD"/>
<dbReference type="SUPFAM" id="SSF52540">
    <property type="entry name" value="P-loop containing nucleoside triphosphate hydrolases"/>
    <property type="match status" value="1"/>
</dbReference>
<dbReference type="Pfam" id="PF02263">
    <property type="entry name" value="GBP"/>
    <property type="match status" value="1"/>
</dbReference>
<dbReference type="InterPro" id="IPR036465">
    <property type="entry name" value="vWFA_dom_sf"/>
</dbReference>
<gene>
    <name evidence="2" type="ORF">SELMODRAFT_421953</name>
</gene>
<dbReference type="Proteomes" id="UP000001514">
    <property type="component" value="Unassembled WGS sequence"/>
</dbReference>